<comment type="cofactor">
    <cofactor evidence="1">
        <name>FAD</name>
        <dbReference type="ChEBI" id="CHEBI:57692"/>
    </cofactor>
</comment>
<dbReference type="PANTHER" id="PTHR43014:SF5">
    <property type="entry name" value="GLUTATHIONE REDUCTASE (NADPH)"/>
    <property type="match status" value="1"/>
</dbReference>
<dbReference type="InterPro" id="IPR016156">
    <property type="entry name" value="FAD/NAD-linked_Rdtase_dimer_sf"/>
</dbReference>
<dbReference type="PRINTS" id="PR00368">
    <property type="entry name" value="FADPNR"/>
</dbReference>
<dbReference type="InterPro" id="IPR023753">
    <property type="entry name" value="FAD/NAD-binding_dom"/>
</dbReference>
<dbReference type="SUPFAM" id="SSF55424">
    <property type="entry name" value="FAD/NAD-linked reductases, dimerisation (C-terminal) domain"/>
    <property type="match status" value="1"/>
</dbReference>
<evidence type="ECO:0000313" key="7">
    <source>
        <dbReference type="Proteomes" id="UP000011885"/>
    </source>
</evidence>
<dbReference type="AlphaFoldDB" id="M5U7Y1"/>
<dbReference type="EMBL" id="ANOH01000082">
    <property type="protein sequence ID" value="EMI57550.1"/>
    <property type="molecule type" value="Genomic_DNA"/>
</dbReference>
<feature type="domain" description="Pyridine nucleotide-disulphide oxidoreductase dimerisation" evidence="4">
    <location>
        <begin position="316"/>
        <end position="420"/>
    </location>
</feature>
<dbReference type="GO" id="GO:0016491">
    <property type="term" value="F:oxidoreductase activity"/>
    <property type="evidence" value="ECO:0007669"/>
    <property type="project" value="InterPro"/>
</dbReference>
<dbReference type="Proteomes" id="UP000011885">
    <property type="component" value="Unassembled WGS sequence"/>
</dbReference>
<comment type="caution">
    <text evidence="6">The sequence shown here is derived from an EMBL/GenBank/DDBJ whole genome shotgun (WGS) entry which is preliminary data.</text>
</comment>
<reference evidence="6 7" key="1">
    <citation type="journal article" date="2013" name="Mar. Genomics">
        <title>Expression of sulfatases in Rhodopirellula baltica and the diversity of sulfatases in the genus Rhodopirellula.</title>
        <authorList>
            <person name="Wegner C.E."/>
            <person name="Richter-Heitmann T."/>
            <person name="Klindworth A."/>
            <person name="Klockow C."/>
            <person name="Richter M."/>
            <person name="Achstetter T."/>
            <person name="Glockner F.O."/>
            <person name="Harder J."/>
        </authorList>
    </citation>
    <scope>NUCLEOTIDE SEQUENCE [LARGE SCALE GENOMIC DNA]</scope>
    <source>
        <strain evidence="6 7">SM41</strain>
    </source>
</reference>
<dbReference type="SUPFAM" id="SSF51905">
    <property type="entry name" value="FAD/NAD(P)-binding domain"/>
    <property type="match status" value="1"/>
</dbReference>
<gene>
    <name evidence="6" type="ORF">RSSM_01001</name>
</gene>
<organism evidence="6 7">
    <name type="scientific">Rhodopirellula sallentina SM41</name>
    <dbReference type="NCBI Taxonomy" id="1263870"/>
    <lineage>
        <taxon>Bacteria</taxon>
        <taxon>Pseudomonadati</taxon>
        <taxon>Planctomycetota</taxon>
        <taxon>Planctomycetia</taxon>
        <taxon>Pirellulales</taxon>
        <taxon>Pirellulaceae</taxon>
        <taxon>Rhodopirellula</taxon>
    </lineage>
</organism>
<dbReference type="PRINTS" id="PR00411">
    <property type="entry name" value="PNDRDTASEI"/>
</dbReference>
<proteinExistence type="predicted"/>
<evidence type="ECO:0000313" key="6">
    <source>
        <dbReference type="EMBL" id="EMI57550.1"/>
    </source>
</evidence>
<feature type="domain" description="FAD/NAD(P)-binding" evidence="5">
    <location>
        <begin position="3"/>
        <end position="295"/>
    </location>
</feature>
<name>M5U7Y1_9BACT</name>
<evidence type="ECO:0000259" key="5">
    <source>
        <dbReference type="Pfam" id="PF07992"/>
    </source>
</evidence>
<sequence>MAMIETREFGGTCALRGCNPKKVYVNAGALIDRVRRSEGKLVVGSDGVKIDWGKLLQFKREFTEPVLEKTEKSYQSSGIQTFQGTPSFESPTSIVVGSERIAGEKFIVATGATPVPIDIPGAEHITTSDDFLELSELPERVVFIGGGYISMEFAHVAARCGKHVTIVERNERVLSGFDPDLIDLLTQYSKKRGIHFRLGASPASIAIASGEGDGRRYRLEMDDGPDIDAGLIVHGAGRVPNITGLGLSKAGIEFNDQGILVDEGFQSVSNENVYAAGDCAATGKPRLTPTANEEARIVVENLLESGGDQRADYGAIPKVAFTTPAIAAVGMSEEEARESHDVDVRADDMSSWGSVRKTGDAVAGYKILVDRENDQVLGAHLLGPSAEETINLFALAMKFGLTATNIKSTLFAFPTSAADVRSML</sequence>
<dbReference type="Pfam" id="PF02852">
    <property type="entry name" value="Pyr_redox_dim"/>
    <property type="match status" value="1"/>
</dbReference>
<evidence type="ECO:0000256" key="3">
    <source>
        <dbReference type="ARBA" id="ARBA00022827"/>
    </source>
</evidence>
<evidence type="ECO:0000256" key="1">
    <source>
        <dbReference type="ARBA" id="ARBA00001974"/>
    </source>
</evidence>
<dbReference type="Gene3D" id="3.50.50.60">
    <property type="entry name" value="FAD/NAD(P)-binding domain"/>
    <property type="match status" value="2"/>
</dbReference>
<dbReference type="InterPro" id="IPR036188">
    <property type="entry name" value="FAD/NAD-bd_sf"/>
</dbReference>
<dbReference type="Pfam" id="PF07992">
    <property type="entry name" value="Pyr_redox_2"/>
    <property type="match status" value="1"/>
</dbReference>
<keyword evidence="2" id="KW-0285">Flavoprotein</keyword>
<protein>
    <submittedName>
        <fullName evidence="6">Regulatory protein</fullName>
    </submittedName>
</protein>
<keyword evidence="3" id="KW-0274">FAD</keyword>
<evidence type="ECO:0000259" key="4">
    <source>
        <dbReference type="Pfam" id="PF02852"/>
    </source>
</evidence>
<dbReference type="PATRIC" id="fig|1263870.3.peg.1089"/>
<dbReference type="Gene3D" id="3.30.390.30">
    <property type="match status" value="1"/>
</dbReference>
<evidence type="ECO:0000256" key="2">
    <source>
        <dbReference type="ARBA" id="ARBA00022630"/>
    </source>
</evidence>
<dbReference type="PANTHER" id="PTHR43014">
    <property type="entry name" value="MERCURIC REDUCTASE"/>
    <property type="match status" value="1"/>
</dbReference>
<dbReference type="InterPro" id="IPR004099">
    <property type="entry name" value="Pyr_nucl-diS_OxRdtase_dimer"/>
</dbReference>
<accession>M5U7Y1</accession>
<keyword evidence="7" id="KW-1185">Reference proteome</keyword>